<dbReference type="STRING" id="1732.SAMN02910417_01169"/>
<dbReference type="OrthoDB" id="9772788at2"/>
<dbReference type="GO" id="GO:0016829">
    <property type="term" value="F:lyase activity"/>
    <property type="evidence" value="ECO:0007669"/>
    <property type="project" value="UniProtKB-KW"/>
</dbReference>
<keyword evidence="4" id="KW-1185">Reference proteome</keyword>
<dbReference type="AlphaFoldDB" id="A0A1G6B4V5"/>
<dbReference type="SUPFAM" id="SSF54637">
    <property type="entry name" value="Thioesterase/thiol ester dehydrase-isomerase"/>
    <property type="match status" value="1"/>
</dbReference>
<dbReference type="EMBL" id="FMXR01000008">
    <property type="protein sequence ID" value="SDB15612.1"/>
    <property type="molecule type" value="Genomic_DNA"/>
</dbReference>
<dbReference type="Gene3D" id="3.10.129.10">
    <property type="entry name" value="Hotdog Thioesterase"/>
    <property type="match status" value="1"/>
</dbReference>
<accession>A0A1G6B4V5</accession>
<dbReference type="InterPro" id="IPR013114">
    <property type="entry name" value="FabA_FabZ"/>
</dbReference>
<gene>
    <name evidence="3" type="ORF">SAMN02910417_01169</name>
</gene>
<evidence type="ECO:0000313" key="3">
    <source>
        <dbReference type="EMBL" id="SDB15612.1"/>
    </source>
</evidence>
<evidence type="ECO:0000313" key="4">
    <source>
        <dbReference type="Proteomes" id="UP000199228"/>
    </source>
</evidence>
<organism evidence="3 4">
    <name type="scientific">Eubacterium oxidoreducens</name>
    <dbReference type="NCBI Taxonomy" id="1732"/>
    <lineage>
        <taxon>Bacteria</taxon>
        <taxon>Bacillati</taxon>
        <taxon>Bacillota</taxon>
        <taxon>Clostridia</taxon>
        <taxon>Eubacteriales</taxon>
        <taxon>Eubacteriaceae</taxon>
        <taxon>Eubacterium</taxon>
    </lineage>
</organism>
<name>A0A1G6B4V5_EUBOX</name>
<protein>
    <submittedName>
        <fullName evidence="3">3-hydroxyacyl-[acyl-carrier-protein] dehydratase</fullName>
    </submittedName>
</protein>
<dbReference type="PANTHER" id="PTHR30272">
    <property type="entry name" value="3-HYDROXYACYL-[ACYL-CARRIER-PROTEIN] DEHYDRATASE"/>
    <property type="match status" value="1"/>
</dbReference>
<proteinExistence type="inferred from homology"/>
<evidence type="ECO:0000256" key="1">
    <source>
        <dbReference type="ARBA" id="ARBA00009174"/>
    </source>
</evidence>
<dbReference type="InterPro" id="IPR029069">
    <property type="entry name" value="HotDog_dom_sf"/>
</dbReference>
<comment type="similarity">
    <text evidence="1">Belongs to the thioester dehydratase family. FabZ subfamily.</text>
</comment>
<dbReference type="PANTHER" id="PTHR30272:SF1">
    <property type="entry name" value="3-HYDROXYACYL-[ACYL-CARRIER-PROTEIN] DEHYDRATASE"/>
    <property type="match status" value="1"/>
</dbReference>
<evidence type="ECO:0000256" key="2">
    <source>
        <dbReference type="ARBA" id="ARBA00023239"/>
    </source>
</evidence>
<sequence>MEEYNTLYDLNAIDIQTYQKNRYPMLFIDYVTEAKPGQYAKGFKNFSYNEWYFPVHFDDEPNVPAFVQIEGLTQMFLMTFLTIPEYKGMKTGFVSIDGAKFKRKIEPGERLDIEATLDSFKRGVAKGHVESYVNGEVACTIKLTITIPDVLKKYRPA</sequence>
<keyword evidence="2" id="KW-0456">Lyase</keyword>
<dbReference type="CDD" id="cd01288">
    <property type="entry name" value="FabZ"/>
    <property type="match status" value="1"/>
</dbReference>
<reference evidence="3 4" key="1">
    <citation type="submission" date="2016-10" db="EMBL/GenBank/DDBJ databases">
        <authorList>
            <person name="de Groot N.N."/>
        </authorList>
    </citation>
    <scope>NUCLEOTIDE SEQUENCE [LARGE SCALE GENOMIC DNA]</scope>
    <source>
        <strain evidence="3 4">DSM 3217</strain>
    </source>
</reference>
<dbReference type="Pfam" id="PF07977">
    <property type="entry name" value="FabA"/>
    <property type="match status" value="1"/>
</dbReference>
<dbReference type="RefSeq" id="WP_090173189.1">
    <property type="nucleotide sequence ID" value="NZ_FMXR01000008.1"/>
</dbReference>
<dbReference type="Proteomes" id="UP000199228">
    <property type="component" value="Unassembled WGS sequence"/>
</dbReference>